<evidence type="ECO:0000256" key="2">
    <source>
        <dbReference type="ARBA" id="ARBA00007998"/>
    </source>
</evidence>
<keyword evidence="4" id="KW-0309">Germination</keyword>
<protein>
    <submittedName>
        <fullName evidence="9">Spore germination protein (Amino acid permease)</fullName>
    </submittedName>
</protein>
<name>A0A7X0HSP5_9BACI</name>
<feature type="transmembrane region" description="Helical" evidence="8">
    <location>
        <begin position="184"/>
        <end position="203"/>
    </location>
</feature>
<evidence type="ECO:0000256" key="3">
    <source>
        <dbReference type="ARBA" id="ARBA00022448"/>
    </source>
</evidence>
<dbReference type="Proteomes" id="UP000531594">
    <property type="component" value="Unassembled WGS sequence"/>
</dbReference>
<dbReference type="RefSeq" id="WP_184526771.1">
    <property type="nucleotide sequence ID" value="NZ_JACHGK010000009.1"/>
</dbReference>
<dbReference type="GO" id="GO:0009847">
    <property type="term" value="P:spore germination"/>
    <property type="evidence" value="ECO:0007669"/>
    <property type="project" value="InterPro"/>
</dbReference>
<keyword evidence="6 8" id="KW-1133">Transmembrane helix</keyword>
<sequence>MKKYDSISIVQISLLIITAVGLKNHVTVIPHLLTAAKRDAWLSILFALAVVTLWGLLLMYVHKATQPDNVFDWLGEHFGKAVKWIFVIPTSLVYLVLTAETIKEMVAWTRVTYLPITPSFLTVSLFVLLCVFLVLTSLQTMAIVNTLVLSAILVFGYFVAFANIPQKDFSLLLPFLEHGLDPVYNGMLYPLSGHIEVIALLFLQHKIHNKLSYKAIVINLILLSYLTAGPLIGAIIEFGPLEAARTRFPAYEEWRLVSIGRFIEHVDFLVIYQWISGAYIRVALLLYLSIEVLGIKKQRRKRFVLFFYALAAIAINLIPISDITIHNVIRDYTMPINFWYFLGLSLLLSLFAFIKNRKKRRHAYVQAKENTPVQSE</sequence>
<dbReference type="GO" id="GO:0016020">
    <property type="term" value="C:membrane"/>
    <property type="evidence" value="ECO:0007669"/>
    <property type="project" value="UniProtKB-SubCell"/>
</dbReference>
<dbReference type="EMBL" id="JACHGK010000009">
    <property type="protein sequence ID" value="MBB6446086.1"/>
    <property type="molecule type" value="Genomic_DNA"/>
</dbReference>
<feature type="transmembrane region" description="Helical" evidence="8">
    <location>
        <begin position="271"/>
        <end position="293"/>
    </location>
</feature>
<feature type="transmembrane region" description="Helical" evidence="8">
    <location>
        <begin position="305"/>
        <end position="325"/>
    </location>
</feature>
<feature type="transmembrane region" description="Helical" evidence="8">
    <location>
        <begin position="215"/>
        <end position="236"/>
    </location>
</feature>
<feature type="transmembrane region" description="Helical" evidence="8">
    <location>
        <begin position="81"/>
        <end position="99"/>
    </location>
</feature>
<organism evidence="9 10">
    <name type="scientific">Bacillus benzoevorans</name>
    <dbReference type="NCBI Taxonomy" id="1456"/>
    <lineage>
        <taxon>Bacteria</taxon>
        <taxon>Bacillati</taxon>
        <taxon>Bacillota</taxon>
        <taxon>Bacilli</taxon>
        <taxon>Bacillales</taxon>
        <taxon>Bacillaceae</taxon>
        <taxon>Bacillus</taxon>
    </lineage>
</organism>
<dbReference type="NCBIfam" id="TIGR00912">
    <property type="entry name" value="2A0309"/>
    <property type="match status" value="1"/>
</dbReference>
<keyword evidence="5 8" id="KW-0812">Transmembrane</keyword>
<reference evidence="9 10" key="1">
    <citation type="submission" date="2020-08" db="EMBL/GenBank/DDBJ databases">
        <title>Genomic Encyclopedia of Type Strains, Phase IV (KMG-IV): sequencing the most valuable type-strain genomes for metagenomic binning, comparative biology and taxonomic classification.</title>
        <authorList>
            <person name="Goeker M."/>
        </authorList>
    </citation>
    <scope>NUCLEOTIDE SEQUENCE [LARGE SCALE GENOMIC DNA]</scope>
    <source>
        <strain evidence="9 10">DSM 5391</strain>
    </source>
</reference>
<evidence type="ECO:0000256" key="1">
    <source>
        <dbReference type="ARBA" id="ARBA00004141"/>
    </source>
</evidence>
<feature type="transmembrane region" description="Helical" evidence="8">
    <location>
        <begin position="337"/>
        <end position="354"/>
    </location>
</feature>
<evidence type="ECO:0000313" key="10">
    <source>
        <dbReference type="Proteomes" id="UP000531594"/>
    </source>
</evidence>
<feature type="transmembrane region" description="Helical" evidence="8">
    <location>
        <begin position="12"/>
        <end position="34"/>
    </location>
</feature>
<feature type="transmembrane region" description="Helical" evidence="8">
    <location>
        <begin position="111"/>
        <end position="135"/>
    </location>
</feature>
<dbReference type="PANTHER" id="PTHR34975">
    <property type="entry name" value="SPORE GERMINATION PROTEIN A2"/>
    <property type="match status" value="1"/>
</dbReference>
<keyword evidence="7 8" id="KW-0472">Membrane</keyword>
<feature type="transmembrane region" description="Helical" evidence="8">
    <location>
        <begin position="142"/>
        <end position="164"/>
    </location>
</feature>
<evidence type="ECO:0000256" key="5">
    <source>
        <dbReference type="ARBA" id="ARBA00022692"/>
    </source>
</evidence>
<dbReference type="InterPro" id="IPR004761">
    <property type="entry name" value="Spore_GerAB"/>
</dbReference>
<dbReference type="AlphaFoldDB" id="A0A7X0HSP5"/>
<comment type="subcellular location">
    <subcellularLocation>
        <location evidence="1">Membrane</location>
        <topology evidence="1">Multi-pass membrane protein</topology>
    </subcellularLocation>
</comment>
<comment type="similarity">
    <text evidence="2">Belongs to the amino acid-polyamine-organocation (APC) superfamily. Spore germination protein (SGP) (TC 2.A.3.9) family.</text>
</comment>
<evidence type="ECO:0000256" key="8">
    <source>
        <dbReference type="SAM" id="Phobius"/>
    </source>
</evidence>
<evidence type="ECO:0000313" key="9">
    <source>
        <dbReference type="EMBL" id="MBB6446086.1"/>
    </source>
</evidence>
<dbReference type="Pfam" id="PF03845">
    <property type="entry name" value="Spore_permease"/>
    <property type="match status" value="1"/>
</dbReference>
<feature type="transmembrane region" description="Helical" evidence="8">
    <location>
        <begin position="40"/>
        <end position="61"/>
    </location>
</feature>
<comment type="caution">
    <text evidence="9">The sequence shown here is derived from an EMBL/GenBank/DDBJ whole genome shotgun (WGS) entry which is preliminary data.</text>
</comment>
<proteinExistence type="inferred from homology"/>
<dbReference type="PANTHER" id="PTHR34975:SF2">
    <property type="entry name" value="SPORE GERMINATION PROTEIN A2"/>
    <property type="match status" value="1"/>
</dbReference>
<evidence type="ECO:0000256" key="6">
    <source>
        <dbReference type="ARBA" id="ARBA00022989"/>
    </source>
</evidence>
<keyword evidence="3" id="KW-0813">Transport</keyword>
<evidence type="ECO:0000256" key="7">
    <source>
        <dbReference type="ARBA" id="ARBA00023136"/>
    </source>
</evidence>
<keyword evidence="10" id="KW-1185">Reference proteome</keyword>
<gene>
    <name evidence="9" type="ORF">HNR53_002736</name>
</gene>
<accession>A0A7X0HSP5</accession>
<evidence type="ECO:0000256" key="4">
    <source>
        <dbReference type="ARBA" id="ARBA00022544"/>
    </source>
</evidence>